<name>A0AAD9I2I1_9PEZI</name>
<organism evidence="9 10">
    <name type="scientific">Phyllachora maydis</name>
    <dbReference type="NCBI Taxonomy" id="1825666"/>
    <lineage>
        <taxon>Eukaryota</taxon>
        <taxon>Fungi</taxon>
        <taxon>Dikarya</taxon>
        <taxon>Ascomycota</taxon>
        <taxon>Pezizomycotina</taxon>
        <taxon>Sordariomycetes</taxon>
        <taxon>Sordariomycetidae</taxon>
        <taxon>Phyllachorales</taxon>
        <taxon>Phyllachoraceae</taxon>
        <taxon>Phyllachora</taxon>
    </lineage>
</organism>
<dbReference type="PANTHER" id="PTHR23063:SF60">
    <property type="entry name" value="LYSOPHOSPHATIDIC ACID:OLEOYL-COA ACYLTRANSFERASE 1"/>
    <property type="match status" value="1"/>
</dbReference>
<feature type="transmembrane region" description="Helical" evidence="8">
    <location>
        <begin position="30"/>
        <end position="54"/>
    </location>
</feature>
<dbReference type="GO" id="GO:0006629">
    <property type="term" value="P:lipid metabolic process"/>
    <property type="evidence" value="ECO:0007669"/>
    <property type="project" value="UniProtKB-KW"/>
</dbReference>
<evidence type="ECO:0000256" key="4">
    <source>
        <dbReference type="ARBA" id="ARBA00023098"/>
    </source>
</evidence>
<protein>
    <recommendedName>
        <fullName evidence="11">Phospholipid/glycerol acyltransferase domain-containing protein</fullName>
    </recommendedName>
</protein>
<keyword evidence="6" id="KW-0012">Acyltransferase</keyword>
<accession>A0AAD9I2I1</accession>
<keyword evidence="5 8" id="KW-0472">Membrane</keyword>
<keyword evidence="2 8" id="KW-0812">Transmembrane</keyword>
<keyword evidence="3 8" id="KW-1133">Transmembrane helix</keyword>
<evidence type="ECO:0000256" key="3">
    <source>
        <dbReference type="ARBA" id="ARBA00022989"/>
    </source>
</evidence>
<evidence type="ECO:0000256" key="5">
    <source>
        <dbReference type="ARBA" id="ARBA00023136"/>
    </source>
</evidence>
<feature type="compositionally biased region" description="Low complexity" evidence="7">
    <location>
        <begin position="165"/>
        <end position="174"/>
    </location>
</feature>
<keyword evidence="1" id="KW-0808">Transferase</keyword>
<evidence type="ECO:0000256" key="6">
    <source>
        <dbReference type="ARBA" id="ARBA00023315"/>
    </source>
</evidence>
<proteinExistence type="predicted"/>
<evidence type="ECO:0000256" key="2">
    <source>
        <dbReference type="ARBA" id="ARBA00022692"/>
    </source>
</evidence>
<keyword evidence="10" id="KW-1185">Reference proteome</keyword>
<evidence type="ECO:0008006" key="11">
    <source>
        <dbReference type="Google" id="ProtNLM"/>
    </source>
</evidence>
<feature type="region of interest" description="Disordered" evidence="7">
    <location>
        <begin position="155"/>
        <end position="176"/>
    </location>
</feature>
<dbReference type="SUPFAM" id="SSF69593">
    <property type="entry name" value="Glycerol-3-phosphate (1)-acyltransferase"/>
    <property type="match status" value="1"/>
</dbReference>
<evidence type="ECO:0000256" key="7">
    <source>
        <dbReference type="SAM" id="MobiDB-lite"/>
    </source>
</evidence>
<evidence type="ECO:0000313" key="10">
    <source>
        <dbReference type="Proteomes" id="UP001217918"/>
    </source>
</evidence>
<sequence length="323" mass="35098">MEKFSQFRDRGSGISPFVPTTTRRPLSWTLLHVLVFIFRLPLFLTYLLLYILVLHHLPLPAVARKLLLWGLLGIPGIWWVDLQLDGVKRGSLSQQPPSRVPHPGSVIAANFTSPLDALYLAAVFDPVFTISYPRSRRVRRVGLLRAVAHALSSAQLRSSAPPPTSAATTTTTTTDLPTLLRQNRDRIVVVFPECATTNGKAILPLAPALAHAPPGTVVFPLSVRYAPTDVTTPVPGWAAAGGFLWTLLSQPAHGVRVRIAEGMTAHGMEAGRAGAEGEVTAAEQKVLDRIAEALARLGRSRRVGLTVGDKARFVEAWMKKGKK</sequence>
<gene>
    <name evidence="9" type="ORF">P8C59_003985</name>
</gene>
<comment type="caution">
    <text evidence="9">The sequence shown here is derived from an EMBL/GenBank/DDBJ whole genome shotgun (WGS) entry which is preliminary data.</text>
</comment>
<evidence type="ECO:0000256" key="8">
    <source>
        <dbReference type="SAM" id="Phobius"/>
    </source>
</evidence>
<evidence type="ECO:0000256" key="1">
    <source>
        <dbReference type="ARBA" id="ARBA00022679"/>
    </source>
</evidence>
<keyword evidence="4" id="KW-0443">Lipid metabolism</keyword>
<dbReference type="Proteomes" id="UP001217918">
    <property type="component" value="Unassembled WGS sequence"/>
</dbReference>
<dbReference type="PANTHER" id="PTHR23063">
    <property type="entry name" value="PHOSPHOLIPID ACYLTRANSFERASE"/>
    <property type="match status" value="1"/>
</dbReference>
<reference evidence="9" key="1">
    <citation type="journal article" date="2023" name="Mol. Plant Microbe Interact.">
        <title>Elucidating the Obligate Nature and Biological Capacity of an Invasive Fungal Corn Pathogen.</title>
        <authorList>
            <person name="MacCready J.S."/>
            <person name="Roggenkamp E.M."/>
            <person name="Gdanetz K."/>
            <person name="Chilvers M.I."/>
        </authorList>
    </citation>
    <scope>NUCLEOTIDE SEQUENCE</scope>
    <source>
        <strain evidence="9">PM02</strain>
    </source>
</reference>
<dbReference type="AlphaFoldDB" id="A0AAD9I2I1"/>
<dbReference type="EMBL" id="JAQQPM010000003">
    <property type="protein sequence ID" value="KAK2069400.1"/>
    <property type="molecule type" value="Genomic_DNA"/>
</dbReference>
<dbReference type="GO" id="GO:0016746">
    <property type="term" value="F:acyltransferase activity"/>
    <property type="evidence" value="ECO:0007669"/>
    <property type="project" value="UniProtKB-KW"/>
</dbReference>
<evidence type="ECO:0000313" key="9">
    <source>
        <dbReference type="EMBL" id="KAK2069400.1"/>
    </source>
</evidence>